<reference evidence="1 2" key="1">
    <citation type="submission" date="2007-03" db="EMBL/GenBank/DDBJ databases">
        <authorList>
            <person name="Stal L."/>
            <person name="Ferriera S."/>
            <person name="Johnson J."/>
            <person name="Kravitz S."/>
            <person name="Beeson K."/>
            <person name="Sutton G."/>
            <person name="Rogers Y.-H."/>
            <person name="Friedman R."/>
            <person name="Frazier M."/>
            <person name="Venter J.C."/>
        </authorList>
    </citation>
    <scope>NUCLEOTIDE SEQUENCE [LARGE SCALE GENOMIC DNA]</scope>
    <source>
        <strain evidence="1 2">CCY0110</strain>
    </source>
</reference>
<keyword evidence="2" id="KW-1185">Reference proteome</keyword>
<dbReference type="Proteomes" id="UP000003781">
    <property type="component" value="Unassembled WGS sequence"/>
</dbReference>
<evidence type="ECO:0000313" key="2">
    <source>
        <dbReference type="Proteomes" id="UP000003781"/>
    </source>
</evidence>
<sequence>MQWLKYLRFVQLDEILLVSKDKRLVVSLTPLTPLLDTLRAIQSDNLLNQSRHFLG</sequence>
<evidence type="ECO:0000313" key="1">
    <source>
        <dbReference type="EMBL" id="EAZ93662.1"/>
    </source>
</evidence>
<protein>
    <submittedName>
        <fullName evidence="1">Uncharacterized protein</fullName>
    </submittedName>
</protein>
<dbReference type="AlphaFoldDB" id="A3IIN0"/>
<gene>
    <name evidence="1" type="ORF">CY0110_17742</name>
</gene>
<dbReference type="EMBL" id="AAXW01000002">
    <property type="protein sequence ID" value="EAZ93662.1"/>
    <property type="molecule type" value="Genomic_DNA"/>
</dbReference>
<accession>A3IIN0</accession>
<name>A3IIN0_9CHRO</name>
<comment type="caution">
    <text evidence="1">The sequence shown here is derived from an EMBL/GenBank/DDBJ whole genome shotgun (WGS) entry which is preliminary data.</text>
</comment>
<proteinExistence type="predicted"/>
<organism evidence="1 2">
    <name type="scientific">Crocosphaera chwakensis CCY0110</name>
    <dbReference type="NCBI Taxonomy" id="391612"/>
    <lineage>
        <taxon>Bacteria</taxon>
        <taxon>Bacillati</taxon>
        <taxon>Cyanobacteriota</taxon>
        <taxon>Cyanophyceae</taxon>
        <taxon>Oscillatoriophycideae</taxon>
        <taxon>Chroococcales</taxon>
        <taxon>Aphanothecaceae</taxon>
        <taxon>Crocosphaera</taxon>
        <taxon>Crocosphaera chwakensis</taxon>
    </lineage>
</organism>